<evidence type="ECO:0000313" key="3">
    <source>
        <dbReference type="EMBL" id="GHB26355.1"/>
    </source>
</evidence>
<reference evidence="3" key="2">
    <citation type="submission" date="2020-09" db="EMBL/GenBank/DDBJ databases">
        <authorList>
            <person name="Sun Q."/>
            <person name="Kim S."/>
        </authorList>
    </citation>
    <scope>NUCLEOTIDE SEQUENCE</scope>
    <source>
        <strain evidence="3">KCTC 23224</strain>
    </source>
</reference>
<dbReference type="SUPFAM" id="SSF49899">
    <property type="entry name" value="Concanavalin A-like lectins/glucanases"/>
    <property type="match status" value="1"/>
</dbReference>
<proteinExistence type="inferred from homology"/>
<comment type="similarity">
    <text evidence="1">Belongs to the glycosyl hydrolase 16 family.</text>
</comment>
<evidence type="ECO:0000313" key="4">
    <source>
        <dbReference type="Proteomes" id="UP000642809"/>
    </source>
</evidence>
<organism evidence="3 4">
    <name type="scientific">Mongoliitalea lutea</name>
    <dbReference type="NCBI Taxonomy" id="849756"/>
    <lineage>
        <taxon>Bacteria</taxon>
        <taxon>Pseudomonadati</taxon>
        <taxon>Bacteroidota</taxon>
        <taxon>Cytophagia</taxon>
        <taxon>Cytophagales</taxon>
        <taxon>Cyclobacteriaceae</taxon>
        <taxon>Mongoliitalea</taxon>
    </lineage>
</organism>
<evidence type="ECO:0000259" key="2">
    <source>
        <dbReference type="PROSITE" id="PS51762"/>
    </source>
</evidence>
<dbReference type="Proteomes" id="UP000642809">
    <property type="component" value="Unassembled WGS sequence"/>
</dbReference>
<dbReference type="InterPro" id="IPR000757">
    <property type="entry name" value="Beta-glucanase-like"/>
</dbReference>
<dbReference type="Pfam" id="PF00722">
    <property type="entry name" value="Glyco_hydro_16"/>
    <property type="match status" value="1"/>
</dbReference>
<sequence length="258" mass="29838">MESWNLVWSEEFDYKGLPDPEKWTFEVGHVRNLEQQYYTEQRLENAVVKRGKLVITGRKEKFPNAAYEPGSTQWRTSKPYADYTSASITTQVLYAWTYGRVEVRAKLPKGNGMWPAIWMLGDNFEEVGWPYAGEIDIMEHVGKEPLEVHGTVHFPTGKQDEFVSNGGVVSKKGLARKFHVFAIEWSEGKIDFFINDILYHTFKIDQAGKGPDNPFRNPHFLIINLAMGANWPGPIDDKVLPQQFIIDYVRIYQKIFKE</sequence>
<dbReference type="PROSITE" id="PS51762">
    <property type="entry name" value="GH16_2"/>
    <property type="match status" value="1"/>
</dbReference>
<evidence type="ECO:0000256" key="1">
    <source>
        <dbReference type="ARBA" id="ARBA00006865"/>
    </source>
</evidence>
<dbReference type="PANTHER" id="PTHR10963">
    <property type="entry name" value="GLYCOSYL HYDROLASE-RELATED"/>
    <property type="match status" value="1"/>
</dbReference>
<dbReference type="CDD" id="cd08023">
    <property type="entry name" value="GH16_laminarinase_like"/>
    <property type="match status" value="1"/>
</dbReference>
<dbReference type="PANTHER" id="PTHR10963:SF55">
    <property type="entry name" value="GLYCOSIDE HYDROLASE FAMILY 16 PROTEIN"/>
    <property type="match status" value="1"/>
</dbReference>
<accession>A0A8J3G4A4</accession>
<dbReference type="Gene3D" id="2.60.120.200">
    <property type="match status" value="1"/>
</dbReference>
<keyword evidence="4" id="KW-1185">Reference proteome</keyword>
<comment type="caution">
    <text evidence="3">The sequence shown here is derived from an EMBL/GenBank/DDBJ whole genome shotgun (WGS) entry which is preliminary data.</text>
</comment>
<dbReference type="InterPro" id="IPR050546">
    <property type="entry name" value="Glycosyl_Hydrlase_16"/>
</dbReference>
<dbReference type="InterPro" id="IPR013320">
    <property type="entry name" value="ConA-like_dom_sf"/>
</dbReference>
<reference evidence="3" key="1">
    <citation type="journal article" date="2014" name="Int. J. Syst. Evol. Microbiol.">
        <title>Complete genome sequence of Corynebacterium casei LMG S-19264T (=DSM 44701T), isolated from a smear-ripened cheese.</title>
        <authorList>
            <consortium name="US DOE Joint Genome Institute (JGI-PGF)"/>
            <person name="Walter F."/>
            <person name="Albersmeier A."/>
            <person name="Kalinowski J."/>
            <person name="Ruckert C."/>
        </authorList>
    </citation>
    <scope>NUCLEOTIDE SEQUENCE</scope>
    <source>
        <strain evidence="3">KCTC 23224</strain>
    </source>
</reference>
<feature type="domain" description="GH16" evidence="2">
    <location>
        <begin position="12"/>
        <end position="257"/>
    </location>
</feature>
<protein>
    <recommendedName>
        <fullName evidence="2">GH16 domain-containing protein</fullName>
    </recommendedName>
</protein>
<dbReference type="AlphaFoldDB" id="A0A8J3G4A4"/>
<dbReference type="EMBL" id="BMYF01000002">
    <property type="protein sequence ID" value="GHB26355.1"/>
    <property type="molecule type" value="Genomic_DNA"/>
</dbReference>
<dbReference type="GO" id="GO:0004553">
    <property type="term" value="F:hydrolase activity, hydrolyzing O-glycosyl compounds"/>
    <property type="evidence" value="ECO:0007669"/>
    <property type="project" value="InterPro"/>
</dbReference>
<name>A0A8J3G4A4_9BACT</name>
<dbReference type="GO" id="GO:0005975">
    <property type="term" value="P:carbohydrate metabolic process"/>
    <property type="evidence" value="ECO:0007669"/>
    <property type="project" value="InterPro"/>
</dbReference>
<gene>
    <name evidence="3" type="ORF">GCM10008106_03770</name>
</gene>